<dbReference type="CDD" id="cd00093">
    <property type="entry name" value="HTH_XRE"/>
    <property type="match status" value="1"/>
</dbReference>
<dbReference type="Gene3D" id="2.60.120.10">
    <property type="entry name" value="Jelly Rolls"/>
    <property type="match status" value="1"/>
</dbReference>
<sequence>MMVSVARREESELQEDYKKVGERIRRERLKYGLTLSEAAKAIGLSASFLSLLENGKVVPSLKSLSKICSFFSLHIATLFEEDDNSHDVLFFPSEKQVEISMKGDRSLKFLLPKKGVLEPVLITLFPRSIHQEFTVHEGMEFGYVLRGEIEVQIRERDPVRCKAGDSILYRADLPHRLVNPTDYPSEGLWIGFRGVDFPGKENPVSYKKSFSLRGEKREESDKRS</sequence>
<dbReference type="SUPFAM" id="SSF47413">
    <property type="entry name" value="lambda repressor-like DNA-binding domains"/>
    <property type="match status" value="1"/>
</dbReference>
<comment type="caution">
    <text evidence="3">The sequence shown here is derived from an EMBL/GenBank/DDBJ whole genome shotgun (WGS) entry which is preliminary data.</text>
</comment>
<dbReference type="Pfam" id="PF01381">
    <property type="entry name" value="HTH_3"/>
    <property type="match status" value="1"/>
</dbReference>
<reference evidence="3" key="1">
    <citation type="journal article" date="2020" name="mSystems">
        <title>Genome- and Community-Level Interaction Insights into Carbon Utilization and Element Cycling Functions of Hydrothermarchaeota in Hydrothermal Sediment.</title>
        <authorList>
            <person name="Zhou Z."/>
            <person name="Liu Y."/>
            <person name="Xu W."/>
            <person name="Pan J."/>
            <person name="Luo Z.H."/>
            <person name="Li M."/>
        </authorList>
    </citation>
    <scope>NUCLEOTIDE SEQUENCE [LARGE SCALE GENOMIC DNA]</scope>
    <source>
        <strain evidence="3">SpSt-82</strain>
    </source>
</reference>
<dbReference type="PROSITE" id="PS50943">
    <property type="entry name" value="HTH_CROC1"/>
    <property type="match status" value="1"/>
</dbReference>
<proteinExistence type="predicted"/>
<gene>
    <name evidence="3" type="ORF">ENW11_01915</name>
</gene>
<dbReference type="InterPro" id="IPR050807">
    <property type="entry name" value="TransReg_Diox_bact_type"/>
</dbReference>
<dbReference type="CDD" id="cd02209">
    <property type="entry name" value="cupin_XRE_C"/>
    <property type="match status" value="1"/>
</dbReference>
<dbReference type="PANTHER" id="PTHR46797:SF2">
    <property type="entry name" value="TRANSCRIPTIONAL REGULATOR"/>
    <property type="match status" value="1"/>
</dbReference>
<dbReference type="GO" id="GO:0005829">
    <property type="term" value="C:cytosol"/>
    <property type="evidence" value="ECO:0007669"/>
    <property type="project" value="TreeGrafter"/>
</dbReference>
<dbReference type="GO" id="GO:0003677">
    <property type="term" value="F:DNA binding"/>
    <property type="evidence" value="ECO:0007669"/>
    <property type="project" value="UniProtKB-KW"/>
</dbReference>
<organism evidence="3">
    <name type="scientific">Candidatus Caldatribacterium saccharofermentans</name>
    <dbReference type="NCBI Taxonomy" id="1454753"/>
    <lineage>
        <taxon>Bacteria</taxon>
        <taxon>Pseudomonadati</taxon>
        <taxon>Atribacterota</taxon>
        <taxon>Atribacteria</taxon>
        <taxon>Atribacterales</taxon>
        <taxon>Candidatus Caldatribacteriaceae</taxon>
        <taxon>Candidatus Caldatribacterium</taxon>
    </lineage>
</organism>
<dbReference type="InterPro" id="IPR001387">
    <property type="entry name" value="Cro/C1-type_HTH"/>
</dbReference>
<evidence type="ECO:0000259" key="2">
    <source>
        <dbReference type="PROSITE" id="PS50943"/>
    </source>
</evidence>
<evidence type="ECO:0000313" key="3">
    <source>
        <dbReference type="EMBL" id="HGY38554.1"/>
    </source>
</evidence>
<dbReference type="InterPro" id="IPR010982">
    <property type="entry name" value="Lambda_DNA-bd_dom_sf"/>
</dbReference>
<dbReference type="InterPro" id="IPR013096">
    <property type="entry name" value="Cupin_2"/>
</dbReference>
<feature type="domain" description="HTH cro/C1-type" evidence="2">
    <location>
        <begin position="24"/>
        <end position="78"/>
    </location>
</feature>
<dbReference type="Gene3D" id="1.10.260.40">
    <property type="entry name" value="lambda repressor-like DNA-binding domains"/>
    <property type="match status" value="1"/>
</dbReference>
<dbReference type="InterPro" id="IPR014710">
    <property type="entry name" value="RmlC-like_jellyroll"/>
</dbReference>
<dbReference type="EMBL" id="DTIY01000013">
    <property type="protein sequence ID" value="HGY38554.1"/>
    <property type="molecule type" value="Genomic_DNA"/>
</dbReference>
<dbReference type="GO" id="GO:0003700">
    <property type="term" value="F:DNA-binding transcription factor activity"/>
    <property type="evidence" value="ECO:0007669"/>
    <property type="project" value="TreeGrafter"/>
</dbReference>
<keyword evidence="1" id="KW-0238">DNA-binding</keyword>
<dbReference type="InterPro" id="IPR011051">
    <property type="entry name" value="RmlC_Cupin_sf"/>
</dbReference>
<dbReference type="AlphaFoldDB" id="A0A7V4WKE3"/>
<dbReference type="SMART" id="SM00530">
    <property type="entry name" value="HTH_XRE"/>
    <property type="match status" value="1"/>
</dbReference>
<dbReference type="Pfam" id="PF07883">
    <property type="entry name" value="Cupin_2"/>
    <property type="match status" value="1"/>
</dbReference>
<dbReference type="SUPFAM" id="SSF51182">
    <property type="entry name" value="RmlC-like cupins"/>
    <property type="match status" value="1"/>
</dbReference>
<dbReference type="PANTHER" id="PTHR46797">
    <property type="entry name" value="HTH-TYPE TRANSCRIPTIONAL REGULATOR"/>
    <property type="match status" value="1"/>
</dbReference>
<evidence type="ECO:0000256" key="1">
    <source>
        <dbReference type="ARBA" id="ARBA00023125"/>
    </source>
</evidence>
<protein>
    <submittedName>
        <fullName evidence="3">Cupin domain-containing protein</fullName>
    </submittedName>
</protein>
<name>A0A7V4WKE3_9BACT</name>
<accession>A0A7V4WKE3</accession>